<feature type="transmembrane region" description="Helical" evidence="10">
    <location>
        <begin position="46"/>
        <end position="67"/>
    </location>
</feature>
<accession>A0A1T5C2G3</accession>
<evidence type="ECO:0000256" key="8">
    <source>
        <dbReference type="ARBA" id="ARBA00023065"/>
    </source>
</evidence>
<evidence type="ECO:0000256" key="3">
    <source>
        <dbReference type="ARBA" id="ARBA00022475"/>
    </source>
</evidence>
<dbReference type="AlphaFoldDB" id="A0A1T5C2G3"/>
<keyword evidence="5 10" id="KW-0812">Transmembrane</keyword>
<gene>
    <name evidence="11" type="ORF">SAMN02745120_1962</name>
</gene>
<keyword evidence="2" id="KW-0813">Transport</keyword>
<feature type="transmembrane region" description="Helical" evidence="10">
    <location>
        <begin position="134"/>
        <end position="151"/>
    </location>
</feature>
<feature type="transmembrane region" description="Helical" evidence="10">
    <location>
        <begin position="301"/>
        <end position="333"/>
    </location>
</feature>
<dbReference type="GO" id="GO:0005886">
    <property type="term" value="C:plasma membrane"/>
    <property type="evidence" value="ECO:0007669"/>
    <property type="project" value="UniProtKB-SubCell"/>
</dbReference>
<sequence length="450" mass="48548">MIRLPKDKHKYEFSASQIIVIGFAIVILIGGILLNLPIASINNENVGFLNSIFTATSAVCVTGLVVVDTGTYWTTFGKIVIMLLIQIGGLGFMSVATLGAMLLGKKISLRERLIIKESLNQSTLSGVVKLTRQMLYGTFFIEFIGALMLSFKFVPVYGLKKGIFYSVFHSVSAFCNAGFDLIGGGRSLIPFVDSGIVNITIMLLIILGGLGFTVIFDVVAKRSFRKLNLHSKIVVTLSFILIAISFVLFFIMESSNPDTMENLSIKGKVLASLFQSVTPRTAGFNTIDLAGMENSSKLLTIILMFIGGSPASTAGGIKTSTLAILILAVRTLIVGKENVEIFGRRISYRAVNKSLAVVFIGLFVVISGTMILSLTEPAQDFLTILFETVSAFGTVGLSLGMTSSMSNIGKILIIFTMFIGRVGSLTILLALASNEKKSLYNYPEEKVIVG</sequence>
<dbReference type="RefSeq" id="WP_079589780.1">
    <property type="nucleotide sequence ID" value="NZ_FUYN01000004.1"/>
</dbReference>
<feature type="transmembrane region" description="Helical" evidence="10">
    <location>
        <begin position="381"/>
        <end position="399"/>
    </location>
</feature>
<evidence type="ECO:0000256" key="2">
    <source>
        <dbReference type="ARBA" id="ARBA00022448"/>
    </source>
</evidence>
<evidence type="ECO:0000313" key="11">
    <source>
        <dbReference type="EMBL" id="SKB53576.1"/>
    </source>
</evidence>
<dbReference type="Proteomes" id="UP000243406">
    <property type="component" value="Unassembled WGS sequence"/>
</dbReference>
<evidence type="ECO:0000256" key="10">
    <source>
        <dbReference type="SAM" id="Phobius"/>
    </source>
</evidence>
<dbReference type="Pfam" id="PF02386">
    <property type="entry name" value="TrkH"/>
    <property type="match status" value="1"/>
</dbReference>
<keyword evidence="4" id="KW-0633">Potassium transport</keyword>
<keyword evidence="8" id="KW-0406">Ion transport</keyword>
<dbReference type="InterPro" id="IPR004772">
    <property type="entry name" value="TrkH"/>
</dbReference>
<keyword evidence="6" id="KW-0630">Potassium</keyword>
<keyword evidence="3" id="KW-1003">Cell membrane</keyword>
<protein>
    <submittedName>
        <fullName evidence="11">Trk system potassium uptake protein TrkH</fullName>
    </submittedName>
</protein>
<name>A0A1T5C2G3_9FIRM</name>
<evidence type="ECO:0000256" key="7">
    <source>
        <dbReference type="ARBA" id="ARBA00022989"/>
    </source>
</evidence>
<evidence type="ECO:0000256" key="9">
    <source>
        <dbReference type="ARBA" id="ARBA00023136"/>
    </source>
</evidence>
<dbReference type="InterPro" id="IPR003445">
    <property type="entry name" value="Cat_transpt"/>
</dbReference>
<proteinExistence type="predicted"/>
<reference evidence="12" key="1">
    <citation type="submission" date="2017-02" db="EMBL/GenBank/DDBJ databases">
        <authorList>
            <person name="Varghese N."/>
            <person name="Submissions S."/>
        </authorList>
    </citation>
    <scope>NUCLEOTIDE SEQUENCE [LARGE SCALE GENOMIC DNA]</scope>
    <source>
        <strain evidence="12">ATCC 35199</strain>
    </source>
</reference>
<feature type="transmembrane region" description="Helical" evidence="10">
    <location>
        <begin position="232"/>
        <end position="252"/>
    </location>
</feature>
<organism evidence="11 12">
    <name type="scientific">Acetoanaerobium noterae</name>
    <dbReference type="NCBI Taxonomy" id="745369"/>
    <lineage>
        <taxon>Bacteria</taxon>
        <taxon>Bacillati</taxon>
        <taxon>Bacillota</taxon>
        <taxon>Clostridia</taxon>
        <taxon>Peptostreptococcales</taxon>
        <taxon>Filifactoraceae</taxon>
        <taxon>Acetoanaerobium</taxon>
    </lineage>
</organism>
<feature type="transmembrane region" description="Helical" evidence="10">
    <location>
        <begin position="195"/>
        <end position="220"/>
    </location>
</feature>
<keyword evidence="12" id="KW-1185">Reference proteome</keyword>
<dbReference type="EMBL" id="FUYN01000004">
    <property type="protein sequence ID" value="SKB53576.1"/>
    <property type="molecule type" value="Genomic_DNA"/>
</dbReference>
<keyword evidence="9 10" id="KW-0472">Membrane</keyword>
<evidence type="ECO:0000256" key="1">
    <source>
        <dbReference type="ARBA" id="ARBA00004651"/>
    </source>
</evidence>
<feature type="transmembrane region" description="Helical" evidence="10">
    <location>
        <begin position="79"/>
        <end position="103"/>
    </location>
</feature>
<feature type="transmembrane region" description="Helical" evidence="10">
    <location>
        <begin position="411"/>
        <end position="432"/>
    </location>
</feature>
<evidence type="ECO:0000313" key="12">
    <source>
        <dbReference type="Proteomes" id="UP000243406"/>
    </source>
</evidence>
<dbReference type="NCBIfam" id="TIGR00933">
    <property type="entry name" value="2a38"/>
    <property type="match status" value="1"/>
</dbReference>
<dbReference type="PANTHER" id="PTHR32024">
    <property type="entry name" value="TRK SYSTEM POTASSIUM UPTAKE PROTEIN TRKG-RELATED"/>
    <property type="match status" value="1"/>
</dbReference>
<dbReference type="GO" id="GO:0015379">
    <property type="term" value="F:potassium:chloride symporter activity"/>
    <property type="evidence" value="ECO:0007669"/>
    <property type="project" value="InterPro"/>
</dbReference>
<dbReference type="PANTHER" id="PTHR32024:SF1">
    <property type="entry name" value="KTR SYSTEM POTASSIUM UPTAKE PROTEIN B"/>
    <property type="match status" value="1"/>
</dbReference>
<comment type="subcellular location">
    <subcellularLocation>
        <location evidence="1">Cell membrane</location>
        <topology evidence="1">Multi-pass membrane protein</topology>
    </subcellularLocation>
</comment>
<dbReference type="OrthoDB" id="9810952at2"/>
<evidence type="ECO:0000256" key="5">
    <source>
        <dbReference type="ARBA" id="ARBA00022692"/>
    </source>
</evidence>
<feature type="transmembrane region" description="Helical" evidence="10">
    <location>
        <begin position="354"/>
        <end position="375"/>
    </location>
</feature>
<evidence type="ECO:0000256" key="4">
    <source>
        <dbReference type="ARBA" id="ARBA00022538"/>
    </source>
</evidence>
<keyword evidence="7 10" id="KW-1133">Transmembrane helix</keyword>
<evidence type="ECO:0000256" key="6">
    <source>
        <dbReference type="ARBA" id="ARBA00022958"/>
    </source>
</evidence>
<feature type="transmembrane region" description="Helical" evidence="10">
    <location>
        <begin position="12"/>
        <end position="34"/>
    </location>
</feature>
<feature type="transmembrane region" description="Helical" evidence="10">
    <location>
        <begin position="163"/>
        <end position="183"/>
    </location>
</feature>